<accession>A0A265NAH9</accession>
<proteinExistence type="predicted"/>
<reference evidence="1 2" key="1">
    <citation type="submission" date="2017-08" db="EMBL/GenBank/DDBJ databases">
        <title>Virgibacillus indicus sp. nov. and Virgibacillus profoundi sp. nov, two moderately halophilic bacteria isolated from marine sediment by using the Microfluidic Streak Plate.</title>
        <authorList>
            <person name="Xu B."/>
            <person name="Hu B."/>
            <person name="Wang J."/>
            <person name="Zhu Y."/>
            <person name="Huang L."/>
            <person name="Du W."/>
            <person name="Huang Y."/>
        </authorList>
    </citation>
    <scope>NUCLEOTIDE SEQUENCE [LARGE SCALE GENOMIC DNA]</scope>
    <source>
        <strain evidence="1 2">IO3-P2-C2</strain>
    </source>
</reference>
<dbReference type="SUPFAM" id="SSF100985">
    <property type="entry name" value="Sporulation inhibitor Sda"/>
    <property type="match status" value="1"/>
</dbReference>
<evidence type="ECO:0000313" key="2">
    <source>
        <dbReference type="Proteomes" id="UP000216498"/>
    </source>
</evidence>
<keyword evidence="2" id="KW-1185">Reference proteome</keyword>
<dbReference type="InterPro" id="IPR015064">
    <property type="entry name" value="Sda"/>
</dbReference>
<protein>
    <recommendedName>
        <fullName evidence="3">Sporulation histidine kinase inhibitor Sda</fullName>
    </recommendedName>
</protein>
<dbReference type="RefSeq" id="WP_094885386.1">
    <property type="nucleotide sequence ID" value="NZ_NPMS01000003.1"/>
</dbReference>
<evidence type="ECO:0000313" key="1">
    <source>
        <dbReference type="EMBL" id="OZU89028.1"/>
    </source>
</evidence>
<dbReference type="Gene3D" id="1.10.287.1100">
    <property type="entry name" value="Sporulation inhibitor A"/>
    <property type="match status" value="1"/>
</dbReference>
<organism evidence="1 2">
    <name type="scientific">Virgibacillus indicus</name>
    <dbReference type="NCBI Taxonomy" id="2024554"/>
    <lineage>
        <taxon>Bacteria</taxon>
        <taxon>Bacillati</taxon>
        <taxon>Bacillota</taxon>
        <taxon>Bacilli</taxon>
        <taxon>Bacillales</taxon>
        <taxon>Bacillaceae</taxon>
        <taxon>Virgibacillus</taxon>
    </lineage>
</organism>
<dbReference type="Proteomes" id="UP000216498">
    <property type="component" value="Unassembled WGS sequence"/>
</dbReference>
<name>A0A265NAH9_9BACI</name>
<dbReference type="EMBL" id="NPMS01000003">
    <property type="protein sequence ID" value="OZU89028.1"/>
    <property type="molecule type" value="Genomic_DNA"/>
</dbReference>
<dbReference type="AlphaFoldDB" id="A0A265NAH9"/>
<evidence type="ECO:0008006" key="3">
    <source>
        <dbReference type="Google" id="ProtNLM"/>
    </source>
</evidence>
<dbReference type="InterPro" id="IPR036916">
    <property type="entry name" value="Sda_sf"/>
</dbReference>
<dbReference type="Pfam" id="PF08970">
    <property type="entry name" value="Sda"/>
    <property type="match status" value="1"/>
</dbReference>
<sequence length="48" mass="5716">MIKELSTENLLEAYMKALELNLEKEFIQMLKIELRNRSIIIIDGDNDY</sequence>
<comment type="caution">
    <text evidence="1">The sequence shown here is derived from an EMBL/GenBank/DDBJ whole genome shotgun (WGS) entry which is preliminary data.</text>
</comment>
<gene>
    <name evidence="1" type="ORF">CIL03_08400</name>
</gene>